<evidence type="ECO:0000313" key="3">
    <source>
        <dbReference type="EMBL" id="KIY64637.1"/>
    </source>
</evidence>
<feature type="compositionally biased region" description="Basic residues" evidence="1">
    <location>
        <begin position="33"/>
        <end position="53"/>
    </location>
</feature>
<organism evidence="3 4">
    <name type="scientific">Cylindrobasidium torrendii FP15055 ss-10</name>
    <dbReference type="NCBI Taxonomy" id="1314674"/>
    <lineage>
        <taxon>Eukaryota</taxon>
        <taxon>Fungi</taxon>
        <taxon>Dikarya</taxon>
        <taxon>Basidiomycota</taxon>
        <taxon>Agaricomycotina</taxon>
        <taxon>Agaricomycetes</taxon>
        <taxon>Agaricomycetidae</taxon>
        <taxon>Agaricales</taxon>
        <taxon>Marasmiineae</taxon>
        <taxon>Physalacriaceae</taxon>
        <taxon>Cylindrobasidium</taxon>
    </lineage>
</organism>
<reference evidence="3 4" key="1">
    <citation type="journal article" date="2015" name="Fungal Genet. Biol.">
        <title>Evolution of novel wood decay mechanisms in Agaricales revealed by the genome sequences of Fistulina hepatica and Cylindrobasidium torrendii.</title>
        <authorList>
            <person name="Floudas D."/>
            <person name="Held B.W."/>
            <person name="Riley R."/>
            <person name="Nagy L.G."/>
            <person name="Koehler G."/>
            <person name="Ransdell A.S."/>
            <person name="Younus H."/>
            <person name="Chow J."/>
            <person name="Chiniquy J."/>
            <person name="Lipzen A."/>
            <person name="Tritt A."/>
            <person name="Sun H."/>
            <person name="Haridas S."/>
            <person name="LaButti K."/>
            <person name="Ohm R.A."/>
            <person name="Kues U."/>
            <person name="Blanchette R.A."/>
            <person name="Grigoriev I.V."/>
            <person name="Minto R.E."/>
            <person name="Hibbett D.S."/>
        </authorList>
    </citation>
    <scope>NUCLEOTIDE SEQUENCE [LARGE SCALE GENOMIC DNA]</scope>
    <source>
        <strain evidence="3 4">FP15055 ss-10</strain>
    </source>
</reference>
<feature type="transmembrane region" description="Helical" evidence="2">
    <location>
        <begin position="6"/>
        <end position="27"/>
    </location>
</feature>
<name>A0A0D7B2B1_9AGAR</name>
<dbReference type="EMBL" id="KN880626">
    <property type="protein sequence ID" value="KIY64637.1"/>
    <property type="molecule type" value="Genomic_DNA"/>
</dbReference>
<keyword evidence="2" id="KW-0812">Transmembrane</keyword>
<evidence type="ECO:0000313" key="4">
    <source>
        <dbReference type="Proteomes" id="UP000054007"/>
    </source>
</evidence>
<protein>
    <submittedName>
        <fullName evidence="3">Uncharacterized protein</fullName>
    </submittedName>
</protein>
<feature type="region of interest" description="Disordered" evidence="1">
    <location>
        <begin position="33"/>
        <end position="54"/>
    </location>
</feature>
<gene>
    <name evidence="3" type="ORF">CYLTODRAFT_425046</name>
</gene>
<evidence type="ECO:0000256" key="1">
    <source>
        <dbReference type="SAM" id="MobiDB-lite"/>
    </source>
</evidence>
<proteinExistence type="predicted"/>
<evidence type="ECO:0000256" key="2">
    <source>
        <dbReference type="SAM" id="Phobius"/>
    </source>
</evidence>
<keyword evidence="4" id="KW-1185">Reference proteome</keyword>
<sequence length="65" mass="7384">MCFDVNVLALMLSYVSALYTLACSTWIPSRQYRGHASSRPRRHSQPCAQRRKGGIFWTPRAAAIQ</sequence>
<dbReference type="AlphaFoldDB" id="A0A0D7B2B1"/>
<keyword evidence="2" id="KW-0472">Membrane</keyword>
<dbReference type="Proteomes" id="UP000054007">
    <property type="component" value="Unassembled WGS sequence"/>
</dbReference>
<accession>A0A0D7B2B1</accession>
<keyword evidence="2" id="KW-1133">Transmembrane helix</keyword>